<accession>A0A2G9HP27</accession>
<evidence type="ECO:0000313" key="2">
    <source>
        <dbReference type="EMBL" id="PIN19193.1"/>
    </source>
</evidence>
<comment type="caution">
    <text evidence="2">The sequence shown here is derived from an EMBL/GenBank/DDBJ whole genome shotgun (WGS) entry which is preliminary data.</text>
</comment>
<protein>
    <recommendedName>
        <fullName evidence="4">DDE Tnp4 domain-containing protein</fullName>
    </recommendedName>
</protein>
<sequence length="178" mass="21034">MDWRTKCPVWLWLNAFMFWDLVWMYMIYLVYLIRVAVIKINALLPVEYNDTQKYLKGYLGALDGTYIELRRAFGLLKGRGNILKSPSFYPVRQQYLIILACALLHNFIRTQIAHDHFEDVDLDVSQNFDHGYVNLVETIESTNVWIFWRDEFASNIFNSSVAYPEFSISDVKIKCIKN</sequence>
<name>A0A2G9HP27_9LAMI</name>
<keyword evidence="3" id="KW-1185">Reference proteome</keyword>
<reference evidence="3" key="1">
    <citation type="journal article" date="2018" name="Gigascience">
        <title>Genome assembly of the Pink Ipe (Handroanthus impetiginosus, Bignoniaceae), a highly valued, ecologically keystone Neotropical timber forest tree.</title>
        <authorList>
            <person name="Silva-Junior O.B."/>
            <person name="Grattapaglia D."/>
            <person name="Novaes E."/>
            <person name="Collevatti R.G."/>
        </authorList>
    </citation>
    <scope>NUCLEOTIDE SEQUENCE [LARGE SCALE GENOMIC DNA]</scope>
    <source>
        <strain evidence="3">cv. UFG-1</strain>
    </source>
</reference>
<evidence type="ECO:0000313" key="3">
    <source>
        <dbReference type="Proteomes" id="UP000231279"/>
    </source>
</evidence>
<dbReference type="Proteomes" id="UP000231279">
    <property type="component" value="Unassembled WGS sequence"/>
</dbReference>
<feature type="transmembrane region" description="Helical" evidence="1">
    <location>
        <begin position="12"/>
        <end position="33"/>
    </location>
</feature>
<dbReference type="AlphaFoldDB" id="A0A2G9HP27"/>
<dbReference type="OrthoDB" id="883389at2759"/>
<dbReference type="EMBL" id="NKXS01001319">
    <property type="protein sequence ID" value="PIN19193.1"/>
    <property type="molecule type" value="Genomic_DNA"/>
</dbReference>
<evidence type="ECO:0008006" key="4">
    <source>
        <dbReference type="Google" id="ProtNLM"/>
    </source>
</evidence>
<gene>
    <name evidence="2" type="ORF">CDL12_08129</name>
</gene>
<keyword evidence="1" id="KW-0472">Membrane</keyword>
<organism evidence="2 3">
    <name type="scientific">Handroanthus impetiginosus</name>
    <dbReference type="NCBI Taxonomy" id="429701"/>
    <lineage>
        <taxon>Eukaryota</taxon>
        <taxon>Viridiplantae</taxon>
        <taxon>Streptophyta</taxon>
        <taxon>Embryophyta</taxon>
        <taxon>Tracheophyta</taxon>
        <taxon>Spermatophyta</taxon>
        <taxon>Magnoliopsida</taxon>
        <taxon>eudicotyledons</taxon>
        <taxon>Gunneridae</taxon>
        <taxon>Pentapetalae</taxon>
        <taxon>asterids</taxon>
        <taxon>lamiids</taxon>
        <taxon>Lamiales</taxon>
        <taxon>Bignoniaceae</taxon>
        <taxon>Crescentiina</taxon>
        <taxon>Tabebuia alliance</taxon>
        <taxon>Handroanthus</taxon>
    </lineage>
</organism>
<dbReference type="STRING" id="429701.A0A2G9HP27"/>
<keyword evidence="1" id="KW-1133">Transmembrane helix</keyword>
<evidence type="ECO:0000256" key="1">
    <source>
        <dbReference type="SAM" id="Phobius"/>
    </source>
</evidence>
<proteinExistence type="predicted"/>
<keyword evidence="1" id="KW-0812">Transmembrane</keyword>